<dbReference type="AlphaFoldDB" id="A0A0R2G115"/>
<comment type="caution">
    <text evidence="1">The sequence shown here is derived from an EMBL/GenBank/DDBJ whole genome shotgun (WGS) entry which is preliminary data.</text>
</comment>
<organism evidence="1 2">
    <name type="scientific">Liquorilactobacillus mali</name>
    <dbReference type="NCBI Taxonomy" id="1618"/>
    <lineage>
        <taxon>Bacteria</taxon>
        <taxon>Bacillati</taxon>
        <taxon>Bacillota</taxon>
        <taxon>Bacilli</taxon>
        <taxon>Lactobacillales</taxon>
        <taxon>Lactobacillaceae</taxon>
        <taxon>Liquorilactobacillus</taxon>
    </lineage>
</organism>
<accession>A0A0R2G115</accession>
<protein>
    <submittedName>
        <fullName evidence="1">Uncharacterized protein</fullName>
    </submittedName>
</protein>
<proteinExistence type="predicted"/>
<dbReference type="EMBL" id="JQAR01000003">
    <property type="protein sequence ID" value="KRN32069.1"/>
    <property type="molecule type" value="Genomic_DNA"/>
</dbReference>
<evidence type="ECO:0000313" key="1">
    <source>
        <dbReference type="EMBL" id="KRN32069.1"/>
    </source>
</evidence>
<sequence>MWSALKVTVATACNTEKINPNKAPINSDIHGVRLPKVLAKVRLNTVLPNAPIIIIPSSPTLTTPLLSEKVPPKAVKISGAAYTKVVEKTVINIVVKLIFQHRPSLPYSYG</sequence>
<gene>
    <name evidence="1" type="ORF">IV36_GL001320</name>
</gene>
<evidence type="ECO:0000313" key="2">
    <source>
        <dbReference type="Proteomes" id="UP000051727"/>
    </source>
</evidence>
<name>A0A0R2G115_9LACO</name>
<reference evidence="1 2" key="1">
    <citation type="journal article" date="2015" name="Genome Announc.">
        <title>Expanding the biotechnology potential of lactobacilli through comparative genomics of 213 strains and associated genera.</title>
        <authorList>
            <person name="Sun Z."/>
            <person name="Harris H.M."/>
            <person name="McCann A."/>
            <person name="Guo C."/>
            <person name="Argimon S."/>
            <person name="Zhang W."/>
            <person name="Yang X."/>
            <person name="Jeffery I.B."/>
            <person name="Cooney J.C."/>
            <person name="Kagawa T.F."/>
            <person name="Liu W."/>
            <person name="Song Y."/>
            <person name="Salvetti E."/>
            <person name="Wrobel A."/>
            <person name="Rasinkangas P."/>
            <person name="Parkhill J."/>
            <person name="Rea M.C."/>
            <person name="O'Sullivan O."/>
            <person name="Ritari J."/>
            <person name="Douillard F.P."/>
            <person name="Paul Ross R."/>
            <person name="Yang R."/>
            <person name="Briner A.E."/>
            <person name="Felis G.E."/>
            <person name="de Vos W.M."/>
            <person name="Barrangou R."/>
            <person name="Klaenhammer T.R."/>
            <person name="Caufield P.W."/>
            <person name="Cui Y."/>
            <person name="Zhang H."/>
            <person name="O'Toole P.W."/>
        </authorList>
    </citation>
    <scope>NUCLEOTIDE SEQUENCE [LARGE SCALE GENOMIC DNA]</scope>
    <source>
        <strain evidence="1 2">ATCC 27304</strain>
    </source>
</reference>
<dbReference type="Proteomes" id="UP000051727">
    <property type="component" value="Unassembled WGS sequence"/>
</dbReference>